<keyword evidence="1" id="KW-0732">Signal</keyword>
<accession>A0AAW6YBN0</accession>
<proteinExistence type="predicted"/>
<reference evidence="2" key="1">
    <citation type="submission" date="2023-05" db="EMBL/GenBank/DDBJ databases">
        <title>Cataloging the Phylogenetic Diversity of Human Bladder Bacteria.</title>
        <authorList>
            <person name="Du J."/>
        </authorList>
    </citation>
    <scope>NUCLEOTIDE SEQUENCE</scope>
    <source>
        <strain evidence="2">UMB1050</strain>
    </source>
</reference>
<evidence type="ECO:0000256" key="1">
    <source>
        <dbReference type="SAM" id="SignalP"/>
    </source>
</evidence>
<feature type="chain" id="PRO_5043924951" description="Lipoprotein" evidence="1">
    <location>
        <begin position="23"/>
        <end position="119"/>
    </location>
</feature>
<comment type="caution">
    <text evidence="2">The sequence shown here is derived from an EMBL/GenBank/DDBJ whole genome shotgun (WGS) entry which is preliminary data.</text>
</comment>
<evidence type="ECO:0000313" key="3">
    <source>
        <dbReference type="Proteomes" id="UP001236303"/>
    </source>
</evidence>
<feature type="signal peptide" evidence="1">
    <location>
        <begin position="1"/>
        <end position="22"/>
    </location>
</feature>
<dbReference type="RefSeq" id="WP_285071555.1">
    <property type="nucleotide sequence ID" value="NZ_JASOPA010000021.1"/>
</dbReference>
<gene>
    <name evidence="2" type="ORF">QP451_11040</name>
</gene>
<evidence type="ECO:0000313" key="2">
    <source>
        <dbReference type="EMBL" id="MDK7243540.1"/>
    </source>
</evidence>
<sequence>MKTYVFPFLSAVFLLAGCTTFSDDGTTAIRKGNDSILSFGKFGSAIEDAPAGGWVMLGDQYTYETFAKKPFLRQLKLQTQVFGCFCFEYPLILLKYPHNPPWIPDNQASGRLLGGNRRT</sequence>
<name>A0AAW6YBN0_NEISU</name>
<evidence type="ECO:0008006" key="4">
    <source>
        <dbReference type="Google" id="ProtNLM"/>
    </source>
</evidence>
<organism evidence="2 3">
    <name type="scientific">Neisseria subflava</name>
    <dbReference type="NCBI Taxonomy" id="28449"/>
    <lineage>
        <taxon>Bacteria</taxon>
        <taxon>Pseudomonadati</taxon>
        <taxon>Pseudomonadota</taxon>
        <taxon>Betaproteobacteria</taxon>
        <taxon>Neisseriales</taxon>
        <taxon>Neisseriaceae</taxon>
        <taxon>Neisseria</taxon>
    </lineage>
</organism>
<dbReference type="EMBL" id="JASOPA010000021">
    <property type="protein sequence ID" value="MDK7243540.1"/>
    <property type="molecule type" value="Genomic_DNA"/>
</dbReference>
<dbReference type="PROSITE" id="PS51257">
    <property type="entry name" value="PROKAR_LIPOPROTEIN"/>
    <property type="match status" value="1"/>
</dbReference>
<protein>
    <recommendedName>
        <fullName evidence="4">Lipoprotein</fullName>
    </recommendedName>
</protein>
<dbReference type="Proteomes" id="UP001236303">
    <property type="component" value="Unassembled WGS sequence"/>
</dbReference>
<dbReference type="AlphaFoldDB" id="A0AAW6YBN0"/>